<organism evidence="1 2">
    <name type="scientific">Bifidobacterium callitrichos DSM 23973</name>
    <dbReference type="NCBI Taxonomy" id="1437609"/>
    <lineage>
        <taxon>Bacteria</taxon>
        <taxon>Bacillati</taxon>
        <taxon>Actinomycetota</taxon>
        <taxon>Actinomycetes</taxon>
        <taxon>Bifidobacteriales</taxon>
        <taxon>Bifidobacteriaceae</taxon>
        <taxon>Bifidobacterium</taxon>
    </lineage>
</organism>
<name>A0A087ACA9_9BIFI</name>
<dbReference type="EMBL" id="JGYS01000001">
    <property type="protein sequence ID" value="KFI56409.1"/>
    <property type="molecule type" value="Genomic_DNA"/>
</dbReference>
<dbReference type="STRING" id="1437609.BCAL_0002"/>
<reference evidence="1 2" key="1">
    <citation type="submission" date="2014-03" db="EMBL/GenBank/DDBJ databases">
        <title>Genomics of Bifidobacteria.</title>
        <authorList>
            <person name="Ventura M."/>
            <person name="Milani C."/>
            <person name="Lugli G.A."/>
        </authorList>
    </citation>
    <scope>NUCLEOTIDE SEQUENCE [LARGE SCALE GENOMIC DNA]</scope>
    <source>
        <strain evidence="1 2">DSM 23973</strain>
    </source>
</reference>
<gene>
    <name evidence="1" type="ORF">BCAL_0002</name>
</gene>
<comment type="caution">
    <text evidence="1">The sequence shown here is derived from an EMBL/GenBank/DDBJ whole genome shotgun (WGS) entry which is preliminary data.</text>
</comment>
<proteinExistence type="predicted"/>
<protein>
    <submittedName>
        <fullName evidence="1">Uncharacterized protein</fullName>
    </submittedName>
</protein>
<sequence length="147" mass="16934">MMAKRDAIDHKTGRLKNYAVKELYLYIARQVKGTKGYQQFDYARMAHLVGLPWHFDLTSGRNAPVIVQLREGLERLERERWISVKPHTYNTVLVLLTATPSKLLRRYGDDYIDRCLGFVPVRQRAGGGRLHPPMSLDPWAEIANNGQ</sequence>
<dbReference type="AlphaFoldDB" id="A0A087ACA9"/>
<dbReference type="eggNOG" id="ENOG50328KY">
    <property type="taxonomic scope" value="Bacteria"/>
</dbReference>
<accession>A0A087ACA9</accession>
<evidence type="ECO:0000313" key="1">
    <source>
        <dbReference type="EMBL" id="KFI56409.1"/>
    </source>
</evidence>
<dbReference type="Proteomes" id="UP000029072">
    <property type="component" value="Unassembled WGS sequence"/>
</dbReference>
<dbReference type="OrthoDB" id="9912180at2"/>
<dbReference type="RefSeq" id="WP_043167056.1">
    <property type="nucleotide sequence ID" value="NZ_JDUV01000020.1"/>
</dbReference>
<evidence type="ECO:0000313" key="2">
    <source>
        <dbReference type="Proteomes" id="UP000029072"/>
    </source>
</evidence>